<sequence length="352" mass="40189">MNQPNEQVDEPNLKPSLQKYTLLRLKTWLHILQVISTLLSASMVAPVIAVQLRFKGSSAPGPNYVLFVIVFTFLIPIFLALFPWLYETKNQMKRCGKFFLKPRTNLIFSGFYSLLWMTAGIAITTYGFNPDTCMLDSTQKANDYASAWTAQCNCAKAAVAFVWLTCLLWIITLCMAVIIFWKQKQLVQKNLQHMANAKQETVEMDTEILDQHVESSPTDNNNHHGNDHSTPSMPYQQSSSPNDHTSPVDHHHHHQQYYSANNMTPPIHEPYYHPSFAAQPYPSSSLTSMHLSSNTPQHQQPQYYPPSSTAPQLQQLQQFHYSDPSVAQQHPPSMPLAVMPDPQHYRQQHRVV</sequence>
<comment type="caution">
    <text evidence="8">The sequence shown here is derived from an EMBL/GenBank/DDBJ whole genome shotgun (WGS) entry which is preliminary data.</text>
</comment>
<keyword evidence="4 6" id="KW-0472">Membrane</keyword>
<dbReference type="STRING" id="90262.A0A1X2IHU4"/>
<evidence type="ECO:0000259" key="7">
    <source>
        <dbReference type="Pfam" id="PF01284"/>
    </source>
</evidence>
<feature type="domain" description="MARVEL" evidence="7">
    <location>
        <begin position="24"/>
        <end position="174"/>
    </location>
</feature>
<keyword evidence="9" id="KW-1185">Reference proteome</keyword>
<evidence type="ECO:0000256" key="4">
    <source>
        <dbReference type="ARBA" id="ARBA00023136"/>
    </source>
</evidence>
<evidence type="ECO:0000313" key="8">
    <source>
        <dbReference type="EMBL" id="ORZ16926.1"/>
    </source>
</evidence>
<protein>
    <recommendedName>
        <fullName evidence="7">MARVEL domain-containing protein</fullName>
    </recommendedName>
</protein>
<evidence type="ECO:0000256" key="2">
    <source>
        <dbReference type="ARBA" id="ARBA00022692"/>
    </source>
</evidence>
<feature type="transmembrane region" description="Helical" evidence="6">
    <location>
        <begin position="106"/>
        <end position="128"/>
    </location>
</feature>
<accession>A0A1X2IHU4</accession>
<feature type="transmembrane region" description="Helical" evidence="6">
    <location>
        <begin position="64"/>
        <end position="86"/>
    </location>
</feature>
<feature type="compositionally biased region" description="Polar residues" evidence="5">
    <location>
        <begin position="228"/>
        <end position="245"/>
    </location>
</feature>
<keyword evidence="3 6" id="KW-1133">Transmembrane helix</keyword>
<feature type="transmembrane region" description="Helical" evidence="6">
    <location>
        <begin position="158"/>
        <end position="181"/>
    </location>
</feature>
<dbReference type="GO" id="GO:0016020">
    <property type="term" value="C:membrane"/>
    <property type="evidence" value="ECO:0007669"/>
    <property type="project" value="UniProtKB-SubCell"/>
</dbReference>
<proteinExistence type="predicted"/>
<evidence type="ECO:0000313" key="9">
    <source>
        <dbReference type="Proteomes" id="UP000193560"/>
    </source>
</evidence>
<feature type="region of interest" description="Disordered" evidence="5">
    <location>
        <begin position="283"/>
        <end position="310"/>
    </location>
</feature>
<dbReference type="OrthoDB" id="2259253at2759"/>
<dbReference type="AlphaFoldDB" id="A0A1X2IHU4"/>
<comment type="subcellular location">
    <subcellularLocation>
        <location evidence="1">Membrane</location>
        <topology evidence="1">Multi-pass membrane protein</topology>
    </subcellularLocation>
</comment>
<gene>
    <name evidence="8" type="ORF">BCR42DRAFT_413520</name>
</gene>
<evidence type="ECO:0000256" key="6">
    <source>
        <dbReference type="SAM" id="Phobius"/>
    </source>
</evidence>
<dbReference type="Proteomes" id="UP000193560">
    <property type="component" value="Unassembled WGS sequence"/>
</dbReference>
<dbReference type="InterPro" id="IPR008253">
    <property type="entry name" value="Marvel"/>
</dbReference>
<feature type="transmembrane region" description="Helical" evidence="6">
    <location>
        <begin position="28"/>
        <end position="52"/>
    </location>
</feature>
<organism evidence="8 9">
    <name type="scientific">Absidia repens</name>
    <dbReference type="NCBI Taxonomy" id="90262"/>
    <lineage>
        <taxon>Eukaryota</taxon>
        <taxon>Fungi</taxon>
        <taxon>Fungi incertae sedis</taxon>
        <taxon>Mucoromycota</taxon>
        <taxon>Mucoromycotina</taxon>
        <taxon>Mucoromycetes</taxon>
        <taxon>Mucorales</taxon>
        <taxon>Cunninghamellaceae</taxon>
        <taxon>Absidia</taxon>
    </lineage>
</organism>
<dbReference type="Pfam" id="PF01284">
    <property type="entry name" value="MARVEL"/>
    <property type="match status" value="1"/>
</dbReference>
<evidence type="ECO:0000256" key="3">
    <source>
        <dbReference type="ARBA" id="ARBA00022989"/>
    </source>
</evidence>
<dbReference type="EMBL" id="MCGE01000010">
    <property type="protein sequence ID" value="ORZ16926.1"/>
    <property type="molecule type" value="Genomic_DNA"/>
</dbReference>
<evidence type="ECO:0000256" key="5">
    <source>
        <dbReference type="SAM" id="MobiDB-lite"/>
    </source>
</evidence>
<name>A0A1X2IHU4_9FUNG</name>
<evidence type="ECO:0000256" key="1">
    <source>
        <dbReference type="ARBA" id="ARBA00004141"/>
    </source>
</evidence>
<keyword evidence="2 6" id="KW-0812">Transmembrane</keyword>
<reference evidence="8 9" key="1">
    <citation type="submission" date="2016-07" db="EMBL/GenBank/DDBJ databases">
        <title>Pervasive Adenine N6-methylation of Active Genes in Fungi.</title>
        <authorList>
            <consortium name="DOE Joint Genome Institute"/>
            <person name="Mondo S.J."/>
            <person name="Dannebaum R.O."/>
            <person name="Kuo R.C."/>
            <person name="Labutti K."/>
            <person name="Haridas S."/>
            <person name="Kuo A."/>
            <person name="Salamov A."/>
            <person name="Ahrendt S.R."/>
            <person name="Lipzen A."/>
            <person name="Sullivan W."/>
            <person name="Andreopoulos W.B."/>
            <person name="Clum A."/>
            <person name="Lindquist E."/>
            <person name="Daum C."/>
            <person name="Ramamoorthy G.K."/>
            <person name="Gryganskyi A."/>
            <person name="Culley D."/>
            <person name="Magnuson J.K."/>
            <person name="James T.Y."/>
            <person name="O'Malley M.A."/>
            <person name="Stajich J.E."/>
            <person name="Spatafora J.W."/>
            <person name="Visel A."/>
            <person name="Grigoriev I.V."/>
        </authorList>
    </citation>
    <scope>NUCLEOTIDE SEQUENCE [LARGE SCALE GENOMIC DNA]</scope>
    <source>
        <strain evidence="8 9">NRRL 1336</strain>
    </source>
</reference>
<feature type="region of interest" description="Disordered" evidence="5">
    <location>
        <begin position="213"/>
        <end position="255"/>
    </location>
</feature>